<dbReference type="AlphaFoldDB" id="A0A4Z1DYX6"/>
<protein>
    <recommendedName>
        <fullName evidence="4">Lipoprotein</fullName>
    </recommendedName>
</protein>
<keyword evidence="1" id="KW-0732">Signal</keyword>
<evidence type="ECO:0008006" key="4">
    <source>
        <dbReference type="Google" id="ProtNLM"/>
    </source>
</evidence>
<accession>A0A4Z1DYX6</accession>
<feature type="chain" id="PRO_5039289215" description="Lipoprotein" evidence="1">
    <location>
        <begin position="21"/>
        <end position="146"/>
    </location>
</feature>
<organism evidence="2 3">
    <name type="scientific">Streptococcus rubneri</name>
    <dbReference type="NCBI Taxonomy" id="1234680"/>
    <lineage>
        <taxon>Bacteria</taxon>
        <taxon>Bacillati</taxon>
        <taxon>Bacillota</taxon>
        <taxon>Bacilli</taxon>
        <taxon>Lactobacillales</taxon>
        <taxon>Streptococcaceae</taxon>
        <taxon>Streptococcus</taxon>
    </lineage>
</organism>
<keyword evidence="3" id="KW-1185">Reference proteome</keyword>
<dbReference type="OrthoDB" id="2224608at2"/>
<evidence type="ECO:0000256" key="1">
    <source>
        <dbReference type="SAM" id="SignalP"/>
    </source>
</evidence>
<name>A0A4Z1DYX6_9STRE</name>
<gene>
    <name evidence="2" type="ORF">E5S68_02965</name>
</gene>
<sequence>MLKRILFFLFLIASVFTLGACSTNENTSYVYHPSKTELAKWMKAEGADQETTDFLANRMDLKATLTFNDHHAKLTLSTKVVDETNHWDYEFTVDREKQILKGSSPSSRIPYRINGDELTLDISKNTDESLQSTLVYLKNATFKRSK</sequence>
<evidence type="ECO:0000313" key="3">
    <source>
        <dbReference type="Proteomes" id="UP000297986"/>
    </source>
</evidence>
<reference evidence="2 3" key="1">
    <citation type="submission" date="2019-04" db="EMBL/GenBank/DDBJ databases">
        <title>Genome sequencing of Streptococcus rubneri DSM 26920(T).</title>
        <authorList>
            <person name="Kook J.-K."/>
            <person name="Park S.-N."/>
            <person name="Lim Y.K."/>
        </authorList>
    </citation>
    <scope>NUCLEOTIDE SEQUENCE [LARGE SCALE GENOMIC DNA]</scope>
    <source>
        <strain evidence="2 3">DSM 26920</strain>
    </source>
</reference>
<proteinExistence type="predicted"/>
<evidence type="ECO:0000313" key="2">
    <source>
        <dbReference type="EMBL" id="TGN91928.1"/>
    </source>
</evidence>
<dbReference type="Proteomes" id="UP000297986">
    <property type="component" value="Unassembled WGS sequence"/>
</dbReference>
<dbReference type="EMBL" id="SRRP01000001">
    <property type="protein sequence ID" value="TGN91928.1"/>
    <property type="molecule type" value="Genomic_DNA"/>
</dbReference>
<feature type="signal peptide" evidence="1">
    <location>
        <begin position="1"/>
        <end position="20"/>
    </location>
</feature>
<dbReference type="PROSITE" id="PS51257">
    <property type="entry name" value="PROKAR_LIPOPROTEIN"/>
    <property type="match status" value="1"/>
</dbReference>
<comment type="caution">
    <text evidence="2">The sequence shown here is derived from an EMBL/GenBank/DDBJ whole genome shotgun (WGS) entry which is preliminary data.</text>
</comment>